<dbReference type="Pfam" id="PF18033">
    <property type="entry name" value="SpuA_C"/>
    <property type="match status" value="1"/>
</dbReference>
<dbReference type="GO" id="GO:0051060">
    <property type="term" value="F:pullulanase activity"/>
    <property type="evidence" value="ECO:0007669"/>
    <property type="project" value="UniProtKB-EC"/>
</dbReference>
<dbReference type="EC" id="3.2.1.41" evidence="7"/>
<dbReference type="InterPro" id="IPR013784">
    <property type="entry name" value="Carb-bd-like_fold"/>
</dbReference>
<keyword evidence="3 11" id="KW-0378">Hydrolase</keyword>
<evidence type="ECO:0000313" key="12">
    <source>
        <dbReference type="Proteomes" id="UP001589747"/>
    </source>
</evidence>
<dbReference type="InterPro" id="IPR014755">
    <property type="entry name" value="Cu-Rt/internalin_Ig-like"/>
</dbReference>
<evidence type="ECO:0000256" key="6">
    <source>
        <dbReference type="ARBA" id="ARBA00023965"/>
    </source>
</evidence>
<dbReference type="Pfam" id="PF02368">
    <property type="entry name" value="Big_2"/>
    <property type="match status" value="1"/>
</dbReference>
<dbReference type="RefSeq" id="WP_377491941.1">
    <property type="nucleotide sequence ID" value="NZ_JBHMDO010000015.1"/>
</dbReference>
<dbReference type="CDD" id="cd02860">
    <property type="entry name" value="E_set_Pullulanase"/>
    <property type="match status" value="1"/>
</dbReference>
<dbReference type="Gene3D" id="3.20.20.80">
    <property type="entry name" value="Glycosidases"/>
    <property type="match status" value="2"/>
</dbReference>
<dbReference type="SUPFAM" id="SSF51445">
    <property type="entry name" value="(Trans)glycosidases"/>
    <property type="match status" value="2"/>
</dbReference>
<evidence type="ECO:0000256" key="1">
    <source>
        <dbReference type="ARBA" id="ARBA00008061"/>
    </source>
</evidence>
<dbReference type="SUPFAM" id="SSF49373">
    <property type="entry name" value="Invasin/intimin cell-adhesion fragments"/>
    <property type="match status" value="1"/>
</dbReference>
<dbReference type="InterPro" id="IPR013780">
    <property type="entry name" value="Glyco_hydro_b"/>
</dbReference>
<comment type="caution">
    <text evidence="11">The sequence shown here is derived from an EMBL/GenBank/DDBJ whole genome shotgun (WGS) entry which is preliminary data.</text>
</comment>
<feature type="domain" description="SLH" evidence="10">
    <location>
        <begin position="2344"/>
        <end position="2402"/>
    </location>
</feature>
<dbReference type="InterPro" id="IPR054409">
    <property type="entry name" value="X25_BaPul-like"/>
</dbReference>
<protein>
    <recommendedName>
        <fullName evidence="7">pullulanase</fullName>
        <ecNumber evidence="7">3.2.1.41</ecNumber>
    </recommendedName>
    <alternativeName>
        <fullName evidence="8">Alpha-dextrin endo-1,6-alpha-glucosidase</fullName>
    </alternativeName>
    <alternativeName>
        <fullName evidence="9">Pullulan 6-glucanohydrolase</fullName>
    </alternativeName>
</protein>
<dbReference type="Pfam" id="PF22058">
    <property type="entry name" value="X25_BaPul_like"/>
    <property type="match status" value="1"/>
</dbReference>
<dbReference type="PANTHER" id="PTHR43002">
    <property type="entry name" value="GLYCOGEN DEBRANCHING ENZYME"/>
    <property type="match status" value="1"/>
</dbReference>
<dbReference type="SMART" id="SM00642">
    <property type="entry name" value="Aamy"/>
    <property type="match status" value="1"/>
</dbReference>
<feature type="domain" description="SLH" evidence="10">
    <location>
        <begin position="2403"/>
        <end position="2466"/>
    </location>
</feature>
<dbReference type="Proteomes" id="UP001589747">
    <property type="component" value="Unassembled WGS sequence"/>
</dbReference>
<sequence length="2527" mass="272936">MKIRGSVRRVLAYVLVAALLISSIGLYPNGAEAASRTAYLVGDLQSKFKLGAEQTPVGDWTPDAAATQLTDLGGGYYSFTGTLPAGTYQYKVALNGKWDESYGFGNYTNPQGTNKDGNIQITLTEEKTVTFYYNDTTKKIADSTYYAPIAADKLPSVTGNVQVLDDASATTPSDAAIVLSDPDFDNVYTSRVFVPQGSYAYQVSVPGAEAASDALYPAEPASLVLPSVLPVTFKYDAVTHATDAAFTVPPVVVPEVEVPAVPQGSVRVHYQRMDNEYATLGLWTWDDVQTPTSGWPTGAMPFPEGQADGYGAYIDIPLKAEAKKFSFLVVDRVSGVKDGNDKVFKIPTAQTNEVWIKEGSDALSTSPPASGLAEGSVRIHYTRADDKETEYGLWLWDDVAKTSEANGAWPGGATPFEKTDRFGAYVDVPLKANAQKIGMIVMKPTDGDVKDGDNRTFTLLDRYNQLWLQENDTKVYVSPFGETADSFVSAEVLSTNKLLLGFTLTSGLNEAALLQGLTVKDKDGAAIKVTGATIIDGTQVHAATDPFDLAQLPLSVSYEGKTVSAASGWRLLDEMYNYTGDDLGATYHAADKTATLKLWAPLATKVVAKVYDKADASKLVGSVGLAKGEQGVWSVDLKPADIAGAQAVRDYFYQYEVTNNGITKQVLDPYAKSMAAFTVNTKDEAGADGDKVGKAAIVDLSGTNPEGFTYADIAGYEKREDAVIYEVHVRDFTSDPSVEISLNGERWGSYDAFIQKLDYIKSLGVTHIQLLPVMAWYYGDETKMGEREMDYSTKDNEFNWGYDPHSYFAPDGAYSQDPTDPELRVKELKRLIDAVHEAGMGVVLDVVYTHMSKQTLLGDIVPNYYAFQDANGNFLGDFGNNLATSHKMAEKLMIDSVKYWFEEYKIDGMRWDMMGDATQEAVQNAYNAAVAINPKALFIGEGWRTFKGASADPSLAGHGADQDWMDKTNDVGVFSDEIRNELKSGYGSEGEPRFITGGARPIATILNNIKAQPSNTPADDPGDMVNYIEAHDNLTLHDVIAQSIKKDPSIPANELEIQKRIRLGNTLIMTSQGTAFMQAGQEYGRTKQWKGEGVPEQKYTELKDAKGQSFGYFIHDSYDSSDAVNMFDWSKVTDAAAFPVQNQTKDYTAGLIELRKSTNAFRLGDKATVDQNVTLITAPEIKQSDLLIAYKNRSTDGTGSYYVFMNADNTSRTLTLPENLTTGQVLADNDQAGAEAIPAAQQSGFALTASTLTLDPLTTVVIRMEQSAELRTLEIDSEAYALQVGKTHQTTVTAKYADGSKRAVTGAAVYASNKPSVATVTNAGVIQGVSAGTAKITVSFGGVKKTALVNVTSEAADNKRYVLFTYVRPDHDYTDWNLWVWGTGAKNDQIDFTSFENNTASVLIEVHPQATSVGFVLRKGTDWNTAKQDIPDDRTISLTAGQALTKVVVTSMKKEINLVPANNGPIYEDGGITLVYRDEALFKSGGMTAITDVKVKLDGKVYPMVYDADKEWFAYKLTGVQEGEHPYTFLVTKNGETTEIADPKNGDTALVYRKPAVTITTSTAPQALNANTNAVLTVNAQIDEDVQFTKGYLDLTALGGPSNVTLDTTLMKHTIAVKDTIGAGEKTIPVTLVDQYGNPHRHNATVTVQARTYTGGELDFDWDEARIYFALTDRFNDGDATNNANVDKTHLEAYHGGDFKGMIDKLGYLQELGINTLWITPIVDNIDFNQGEGESWGKQYGYHGYWAKDFTQLDEHLGDMAAFKELIEKAHDRGIKIMVDVVLNHTGYGLKPGDKADVSIADKQRFNGMLRTDGLSADVNPIKGELAFLPDFITEDEAVRNQVIAWQTGWLNNARTQRGDTIDYFRVDTVKHVEDTTWKAFKNALTAIDPSFKMVGEYYGGTVNNDGGMLQTGQMDSLLDFGFKERAKQFTDGQIDAVDTYLQDREASIDNTKMMAQFLSSHDENGFLSDYVGGDKGKLKIAAALQITAKGQPVVYYGEELGNSGKNANMQNGLLSENRKDMPWNKLEEEKALHDHYQKLLNIRAEYSKVFAKGTRTKLAGSDVLGYLAFNKHYGSTDVVTVINTKAEAVKATIPVPFGTSATIKDIYGGTTYTVANDGTVTINLPSRNDGGTAILTFVANGSGYVPAPTPSTPNVSEGAQVITEAELKNVKNGQAEVTLAAGKTEALLPIAAAKTLGTSPLLVKSGEVTALVPSEVLGAISKLVSGADAEGARIAFAVNPLPSSKTQAILQGLSNKNTAASAVSEVVEFTLAIVKKDGTRQNVSAFEQPITLSFRLKDGANPELLGVYYISGDGKLEWMGGTVKDGIVTTQVTHFSTYAALEIRKSFADVPAGFWAHAAIQALAAKQIATGVTADAFKPAQSISRAEFTALLARALGLKAEGQAAFADTPSGAWYSAYVAAAVKAGIVGGVGGDKFAPNATISREEMAVMLVRALEAKQGKGAAKAAASGFADQAEISAWAAASVDTAAELGLVQGQGGNKFAPKAKLTRAEAAQVVYILLGKLQP</sequence>
<evidence type="ECO:0000313" key="11">
    <source>
        <dbReference type="EMBL" id="MFB9325659.1"/>
    </source>
</evidence>
<dbReference type="Gene3D" id="2.60.40.1110">
    <property type="match status" value="3"/>
</dbReference>
<dbReference type="SMART" id="SM00635">
    <property type="entry name" value="BID_2"/>
    <property type="match status" value="1"/>
</dbReference>
<reference evidence="11 12" key="1">
    <citation type="submission" date="2024-09" db="EMBL/GenBank/DDBJ databases">
        <authorList>
            <person name="Sun Q."/>
            <person name="Mori K."/>
        </authorList>
    </citation>
    <scope>NUCLEOTIDE SEQUENCE [LARGE SCALE GENOMIC DNA]</scope>
    <source>
        <strain evidence="11 12">TISTR 2452</strain>
    </source>
</reference>
<dbReference type="NCBIfam" id="TIGR02102">
    <property type="entry name" value="pullulan_Gpos"/>
    <property type="match status" value="1"/>
</dbReference>
<organism evidence="11 12">
    <name type="scientific">Paenibacillus aurantiacus</name>
    <dbReference type="NCBI Taxonomy" id="1936118"/>
    <lineage>
        <taxon>Bacteria</taxon>
        <taxon>Bacillati</taxon>
        <taxon>Bacillota</taxon>
        <taxon>Bacilli</taxon>
        <taxon>Bacillales</taxon>
        <taxon>Paenibacillaceae</taxon>
        <taxon>Paenibacillus</taxon>
    </lineage>
</organism>
<keyword evidence="12" id="KW-1185">Reference proteome</keyword>
<dbReference type="SUPFAM" id="SSF49452">
    <property type="entry name" value="Starch-binding domain-like"/>
    <property type="match status" value="3"/>
</dbReference>
<evidence type="ECO:0000256" key="7">
    <source>
        <dbReference type="ARBA" id="ARBA00024062"/>
    </source>
</evidence>
<dbReference type="Gene3D" id="2.60.40.10">
    <property type="entry name" value="Immunoglobulins"/>
    <property type="match status" value="2"/>
</dbReference>
<dbReference type="InterPro" id="IPR014756">
    <property type="entry name" value="Ig_E-set"/>
</dbReference>
<evidence type="ECO:0000256" key="5">
    <source>
        <dbReference type="ARBA" id="ARBA00023295"/>
    </source>
</evidence>
<dbReference type="InterPro" id="IPR017853">
    <property type="entry name" value="GH"/>
</dbReference>
<dbReference type="Pfam" id="PF03714">
    <property type="entry name" value="PUD"/>
    <property type="match status" value="3"/>
</dbReference>
<dbReference type="SUPFAM" id="SSF81296">
    <property type="entry name" value="E set domains"/>
    <property type="match status" value="1"/>
</dbReference>
<evidence type="ECO:0000256" key="9">
    <source>
        <dbReference type="ARBA" id="ARBA00031076"/>
    </source>
</evidence>
<keyword evidence="2" id="KW-0732">Signal</keyword>
<dbReference type="Pfam" id="PF00128">
    <property type="entry name" value="Alpha-amylase"/>
    <property type="match status" value="3"/>
</dbReference>
<evidence type="ECO:0000256" key="4">
    <source>
        <dbReference type="ARBA" id="ARBA00022837"/>
    </source>
</evidence>
<gene>
    <name evidence="11" type="ORF">ACFFSY_06950</name>
</gene>
<dbReference type="CDD" id="cd12962">
    <property type="entry name" value="X25_BaPul_like"/>
    <property type="match status" value="1"/>
</dbReference>
<evidence type="ECO:0000256" key="3">
    <source>
        <dbReference type="ARBA" id="ARBA00022801"/>
    </source>
</evidence>
<dbReference type="EMBL" id="JBHMDO010000015">
    <property type="protein sequence ID" value="MFB9325659.1"/>
    <property type="molecule type" value="Genomic_DNA"/>
</dbReference>
<dbReference type="CDD" id="cd10315">
    <property type="entry name" value="CBM41_pullulanase"/>
    <property type="match status" value="3"/>
</dbReference>
<feature type="domain" description="SLH" evidence="10">
    <location>
        <begin position="2469"/>
        <end position="2527"/>
    </location>
</feature>
<dbReference type="Gene3D" id="2.60.40.1180">
    <property type="entry name" value="Golgi alpha-mannosidase II"/>
    <property type="match status" value="2"/>
</dbReference>
<dbReference type="InterPro" id="IPR008964">
    <property type="entry name" value="Invasin/intimin_cell_adhesion"/>
</dbReference>
<evidence type="ECO:0000256" key="2">
    <source>
        <dbReference type="ARBA" id="ARBA00022729"/>
    </source>
</evidence>
<dbReference type="Pfam" id="PF00395">
    <property type="entry name" value="SLH"/>
    <property type="match status" value="3"/>
</dbReference>
<comment type="catalytic activity">
    <reaction evidence="6">
        <text>Hydrolysis of (1-&gt;6)-alpha-D-glucosidic linkages in pullulan, amylopectin and glycogen, and in the alpha- and beta-limit dextrins of amylopectin and glycogen.</text>
        <dbReference type="EC" id="3.2.1.41"/>
    </reaction>
</comment>
<dbReference type="Gene3D" id="2.60.40.1220">
    <property type="match status" value="1"/>
</dbReference>
<proteinExistence type="inferred from homology"/>
<dbReference type="CDD" id="cd11341">
    <property type="entry name" value="AmyAc_Pullulanase_LD-like"/>
    <property type="match status" value="1"/>
</dbReference>
<dbReference type="Gene3D" id="2.60.40.1080">
    <property type="match status" value="1"/>
</dbReference>
<dbReference type="InterPro" id="IPR003343">
    <property type="entry name" value="Big_2"/>
</dbReference>
<dbReference type="InterPro" id="IPR006047">
    <property type="entry name" value="GH13_cat_dom"/>
</dbReference>
<dbReference type="PROSITE" id="PS51272">
    <property type="entry name" value="SLH"/>
    <property type="match status" value="3"/>
</dbReference>
<dbReference type="InterPro" id="IPR005323">
    <property type="entry name" value="CBM41_pullulanase"/>
</dbReference>
<dbReference type="InterPro" id="IPR004193">
    <property type="entry name" value="Glyco_hydro_13_N"/>
</dbReference>
<name>A0ABV5KKB7_9BACL</name>
<dbReference type="InterPro" id="IPR011838">
    <property type="entry name" value="Pullulan_Gpos"/>
</dbReference>
<keyword evidence="4" id="KW-0106">Calcium</keyword>
<dbReference type="Pfam" id="PF02922">
    <property type="entry name" value="CBM_48"/>
    <property type="match status" value="1"/>
</dbReference>
<dbReference type="InterPro" id="IPR040806">
    <property type="entry name" value="SpuA_C"/>
</dbReference>
<evidence type="ECO:0000256" key="8">
    <source>
        <dbReference type="ARBA" id="ARBA00029618"/>
    </source>
</evidence>
<evidence type="ECO:0000259" key="10">
    <source>
        <dbReference type="PROSITE" id="PS51272"/>
    </source>
</evidence>
<dbReference type="InterPro" id="IPR001119">
    <property type="entry name" value="SLH_dom"/>
</dbReference>
<accession>A0ABV5KKB7</accession>
<comment type="similarity">
    <text evidence="1">Belongs to the glycosyl hydrolase 13 family.</text>
</comment>
<keyword evidence="5 11" id="KW-0326">Glycosidase</keyword>
<dbReference type="InterPro" id="IPR013783">
    <property type="entry name" value="Ig-like_fold"/>
</dbReference>